<dbReference type="InterPro" id="IPR002220">
    <property type="entry name" value="DapA-like"/>
</dbReference>
<dbReference type="EMBL" id="CP013695">
    <property type="protein sequence ID" value="ALU32121.1"/>
    <property type="molecule type" value="Genomic_DNA"/>
</dbReference>
<feature type="binding site" evidence="12">
    <location>
        <position position="193"/>
    </location>
    <ligand>
        <name>pyruvate</name>
        <dbReference type="ChEBI" id="CHEBI:15361"/>
    </ligand>
</feature>
<comment type="subunit">
    <text evidence="6">Homotetramer; dimer of dimers.</text>
</comment>
<evidence type="ECO:0000256" key="4">
    <source>
        <dbReference type="ARBA" id="ARBA00023277"/>
    </source>
</evidence>
<feature type="active site" description="Proton donor/acceptor" evidence="11">
    <location>
        <position position="129"/>
    </location>
</feature>
<dbReference type="OrthoDB" id="350860at2157"/>
<dbReference type="Proteomes" id="UP000060043">
    <property type="component" value="Chromosome"/>
</dbReference>
<accession>A0A0U3GTV7</accession>
<dbReference type="GO" id="GO:0008675">
    <property type="term" value="F:2-dehydro-3-deoxy-phosphogluconate aldolase activity"/>
    <property type="evidence" value="ECO:0007669"/>
    <property type="project" value="UniProtKB-ARBA"/>
</dbReference>
<dbReference type="FunFam" id="3.20.20.70:FF:000289">
    <property type="entry name" value="2-dehydro-3-deoxy-phosphogluconate/2-dehydro-3-deoxy-6-phosphogalactonate aldolase"/>
    <property type="match status" value="1"/>
</dbReference>
<dbReference type="EC" id="4.1.2.55" evidence="9"/>
<evidence type="ECO:0000256" key="5">
    <source>
        <dbReference type="ARBA" id="ARBA00044756"/>
    </source>
</evidence>
<comment type="pathway">
    <text evidence="1">Carbohydrate acid metabolism; 2-dehydro-3-deoxy-D-gluconate degradation; D-glyceraldehyde 3-phosphate and pyruvate from 2-dehydro-3-deoxy-D-gluconate: step 2/2.</text>
</comment>
<organism evidence="14 15">
    <name type="scientific">Sulfolobus acidocaldarius</name>
    <dbReference type="NCBI Taxonomy" id="2285"/>
    <lineage>
        <taxon>Archaea</taxon>
        <taxon>Thermoproteota</taxon>
        <taxon>Thermoprotei</taxon>
        <taxon>Sulfolobales</taxon>
        <taxon>Sulfolobaceae</taxon>
        <taxon>Sulfolobus</taxon>
    </lineage>
</organism>
<dbReference type="SUPFAM" id="SSF51569">
    <property type="entry name" value="Aldolase"/>
    <property type="match status" value="1"/>
</dbReference>
<evidence type="ECO:0000256" key="11">
    <source>
        <dbReference type="PIRSR" id="PIRSR001365-1"/>
    </source>
</evidence>
<comment type="catalytic activity">
    <reaction evidence="8">
        <text>2-dehydro-3-deoxy-6-phospho-D-galactonate = D-glyceraldehyde 3-phosphate + pyruvate</text>
        <dbReference type="Rhea" id="RHEA:24464"/>
        <dbReference type="ChEBI" id="CHEBI:15361"/>
        <dbReference type="ChEBI" id="CHEBI:58298"/>
        <dbReference type="ChEBI" id="CHEBI:59776"/>
        <dbReference type="EC" id="4.1.2.55"/>
    </reaction>
</comment>
<dbReference type="Proteomes" id="UP000065473">
    <property type="component" value="Chromosome"/>
</dbReference>
<keyword evidence="2" id="KW-0456">Lyase</keyword>
<sequence>MEIISPIITPFDKQGKVNVDALKTHAKNLLEKGIDAIFVNGTTGLGPALSKDEKRQNLNALYDVTHKLIFQVGSLNLNDVMELVKFSNEMDILGVSSHSPYYFPRLPEKFLAKYYEEIARISSHSLYIYNYPAATGYDIPPSILKSLPVKGIKDTNQDLAHSLEYKLNLPGVKVYNGSNTLIYYSLLSLDGVVASFTNFIPEVIVKQRDLIKQGKLDDALRLQELINRLADILRKYGSISAIYVLVNEFQGYDVGYPRPPIFPLTDEEALSLKREIEPLKRKIQELVH</sequence>
<evidence type="ECO:0000256" key="10">
    <source>
        <dbReference type="ARBA" id="ARBA00069443"/>
    </source>
</evidence>
<dbReference type="NCBIfam" id="NF040954">
    <property type="entry name" value="Arch_KDGaldase"/>
    <property type="match status" value="1"/>
</dbReference>
<dbReference type="InterPro" id="IPR013785">
    <property type="entry name" value="Aldolase_TIM"/>
</dbReference>
<dbReference type="PaxDb" id="1435377-SUSAZ_01130"/>
<evidence type="ECO:0000256" key="2">
    <source>
        <dbReference type="ARBA" id="ARBA00023239"/>
    </source>
</evidence>
<gene>
    <name evidence="13" type="ORF">ATY89_05155</name>
    <name evidence="14" type="ORF">ATZ20_08180</name>
</gene>
<dbReference type="GeneID" id="14548445"/>
<evidence type="ECO:0000313" key="16">
    <source>
        <dbReference type="Proteomes" id="UP000065473"/>
    </source>
</evidence>
<feature type="binding site" evidence="12">
    <location>
        <position position="43"/>
    </location>
    <ligand>
        <name>pyruvate</name>
        <dbReference type="ChEBI" id="CHEBI:15361"/>
    </ligand>
</feature>
<reference evidence="15 16" key="1">
    <citation type="submission" date="2015-12" db="EMBL/GenBank/DDBJ databases">
        <title>A stable core within a dynamic pangenome in Sulfolobus acidocaldarius.</title>
        <authorList>
            <person name="Anderson R."/>
            <person name="Kouris A."/>
            <person name="Seward C."/>
            <person name="Campbell K."/>
            <person name="Whitaker R."/>
        </authorList>
    </citation>
    <scope>NUCLEOTIDE SEQUENCE [LARGE SCALE GENOMIC DNA]</scope>
    <source>
        <strain evidence="13 16">GG12-C01-09</strain>
        <strain evidence="14 15">NG05B_CO5_07</strain>
    </source>
</reference>
<dbReference type="PRINTS" id="PR00146">
    <property type="entry name" value="DHPICSNTHASE"/>
</dbReference>
<name>A0A0U3GTV7_9CREN</name>
<evidence type="ECO:0000256" key="1">
    <source>
        <dbReference type="ARBA" id="ARBA00004736"/>
    </source>
</evidence>
<dbReference type="SMR" id="A0A0U3GTV7"/>
<evidence type="ECO:0000313" key="13">
    <source>
        <dbReference type="EMBL" id="ALU29392.1"/>
    </source>
</evidence>
<dbReference type="GO" id="GO:0008840">
    <property type="term" value="F:4-hydroxy-tetrahydrodipicolinate synthase activity"/>
    <property type="evidence" value="ECO:0007669"/>
    <property type="project" value="TreeGrafter"/>
</dbReference>
<evidence type="ECO:0000256" key="3">
    <source>
        <dbReference type="ARBA" id="ARBA00023270"/>
    </source>
</evidence>
<protein>
    <recommendedName>
        <fullName evidence="10">2-dehydro-3-deoxy-phosphogluconate/2-dehydro-3-deoxy-6-phosphogalactonate aldolase</fullName>
        <ecNumber evidence="9">4.1.2.55</ecNumber>
    </recommendedName>
</protein>
<keyword evidence="3" id="KW-0704">Schiff base</keyword>
<dbReference type="Pfam" id="PF00701">
    <property type="entry name" value="DHDPS"/>
    <property type="match status" value="1"/>
</dbReference>
<feature type="active site" description="Schiff-base intermediate with substrate" evidence="11">
    <location>
        <position position="153"/>
    </location>
</feature>
<dbReference type="Gene3D" id="3.20.20.70">
    <property type="entry name" value="Aldolase class I"/>
    <property type="match status" value="1"/>
</dbReference>
<proteinExistence type="inferred from homology"/>
<dbReference type="SMART" id="SM01130">
    <property type="entry name" value="DHDPS"/>
    <property type="match status" value="1"/>
</dbReference>
<comment type="similarity">
    <text evidence="5">Belongs to the DapA family. KDPG aldolase subfamily.</text>
</comment>
<evidence type="ECO:0000256" key="9">
    <source>
        <dbReference type="ARBA" id="ARBA00066612"/>
    </source>
</evidence>
<evidence type="ECO:0000256" key="12">
    <source>
        <dbReference type="PIRSR" id="PIRSR001365-2"/>
    </source>
</evidence>
<evidence type="ECO:0000313" key="14">
    <source>
        <dbReference type="EMBL" id="ALU32121.1"/>
    </source>
</evidence>
<dbReference type="GO" id="GO:0008674">
    <property type="term" value="F:2-dehydro-3-deoxy-6-phosphogalactonate aldolase activity"/>
    <property type="evidence" value="ECO:0007669"/>
    <property type="project" value="UniProtKB-ARBA"/>
</dbReference>
<dbReference type="AlphaFoldDB" id="A0A0U3GTV7"/>
<evidence type="ECO:0000256" key="8">
    <source>
        <dbReference type="ARBA" id="ARBA00051917"/>
    </source>
</evidence>
<dbReference type="EMBL" id="CP013694">
    <property type="protein sequence ID" value="ALU29392.1"/>
    <property type="molecule type" value="Genomic_DNA"/>
</dbReference>
<dbReference type="STRING" id="1435377.SUSAZ_01130"/>
<dbReference type="InterPro" id="IPR053415">
    <property type="entry name" value="ED_pathway_aldolase"/>
</dbReference>
<dbReference type="RefSeq" id="WP_011277145.1">
    <property type="nucleotide sequence ID" value="NZ_CP013694.1"/>
</dbReference>
<dbReference type="PIRSF" id="PIRSF001365">
    <property type="entry name" value="DHDPS"/>
    <property type="match status" value="1"/>
</dbReference>
<keyword evidence="4" id="KW-0119">Carbohydrate metabolism</keyword>
<comment type="catalytic activity">
    <reaction evidence="7">
        <text>2-dehydro-3-deoxy-6-phospho-D-gluconate = D-glyceraldehyde 3-phosphate + pyruvate</text>
        <dbReference type="Rhea" id="RHEA:17089"/>
        <dbReference type="ChEBI" id="CHEBI:15361"/>
        <dbReference type="ChEBI" id="CHEBI:57569"/>
        <dbReference type="ChEBI" id="CHEBI:59776"/>
        <dbReference type="EC" id="4.1.2.55"/>
    </reaction>
</comment>
<evidence type="ECO:0000313" key="15">
    <source>
        <dbReference type="Proteomes" id="UP000060043"/>
    </source>
</evidence>
<dbReference type="PANTHER" id="PTHR12128">
    <property type="entry name" value="DIHYDRODIPICOLINATE SYNTHASE"/>
    <property type="match status" value="1"/>
</dbReference>
<evidence type="ECO:0000256" key="6">
    <source>
        <dbReference type="ARBA" id="ARBA00044762"/>
    </source>
</evidence>
<dbReference type="OMA" id="LYEYNQC"/>
<dbReference type="PANTHER" id="PTHR12128:SF66">
    <property type="entry name" value="4-HYDROXY-2-OXOGLUTARATE ALDOLASE, MITOCHONDRIAL"/>
    <property type="match status" value="1"/>
</dbReference>
<evidence type="ECO:0000256" key="7">
    <source>
        <dbReference type="ARBA" id="ARBA00051676"/>
    </source>
</evidence>